<comment type="subcellular location">
    <subcellularLocation>
        <location evidence="1">Membrane</location>
        <topology evidence="1">Multi-pass membrane protein</topology>
    </subcellularLocation>
</comment>
<proteinExistence type="predicted"/>
<evidence type="ECO:0000313" key="8">
    <source>
        <dbReference type="Proteomes" id="UP001162030"/>
    </source>
</evidence>
<keyword evidence="3 5" id="KW-1133">Transmembrane helix</keyword>
<dbReference type="InterPro" id="IPR003825">
    <property type="entry name" value="Colicin-V_CvpA"/>
</dbReference>
<keyword evidence="2 5" id="KW-0812">Transmembrane</keyword>
<organism evidence="7 8">
    <name type="scientific">Methylocaldum szegediense</name>
    <dbReference type="NCBI Taxonomy" id="73780"/>
    <lineage>
        <taxon>Bacteria</taxon>
        <taxon>Pseudomonadati</taxon>
        <taxon>Pseudomonadota</taxon>
        <taxon>Gammaproteobacteria</taxon>
        <taxon>Methylococcales</taxon>
        <taxon>Methylococcaceae</taxon>
        <taxon>Methylocaldum</taxon>
    </lineage>
</organism>
<dbReference type="Gene3D" id="3.40.33.10">
    <property type="entry name" value="CAP"/>
    <property type="match status" value="1"/>
</dbReference>
<feature type="transmembrane region" description="Helical" evidence="5">
    <location>
        <begin position="110"/>
        <end position="130"/>
    </location>
</feature>
<dbReference type="RefSeq" id="WP_036269879.1">
    <property type="nucleotide sequence ID" value="NZ_OX458333.1"/>
</dbReference>
<dbReference type="Pfam" id="PF00188">
    <property type="entry name" value="CAP"/>
    <property type="match status" value="1"/>
</dbReference>
<dbReference type="InterPro" id="IPR014044">
    <property type="entry name" value="CAP_dom"/>
</dbReference>
<evidence type="ECO:0000313" key="7">
    <source>
        <dbReference type="EMBL" id="CAI8844722.1"/>
    </source>
</evidence>
<keyword evidence="4 5" id="KW-0472">Membrane</keyword>
<name>A0ABM9I295_9GAMM</name>
<gene>
    <name evidence="7" type="ORF">MSZNOR_2396</name>
</gene>
<evidence type="ECO:0000256" key="4">
    <source>
        <dbReference type="ARBA" id="ARBA00023136"/>
    </source>
</evidence>
<dbReference type="Proteomes" id="UP001162030">
    <property type="component" value="Chromosome"/>
</dbReference>
<protein>
    <submittedName>
        <fullName evidence="7">Membrane protein required for colicin V production</fullName>
    </submittedName>
</protein>
<dbReference type="Pfam" id="PF02674">
    <property type="entry name" value="Colicin_V"/>
    <property type="match status" value="1"/>
</dbReference>
<dbReference type="PANTHER" id="PTHR31157:SF1">
    <property type="entry name" value="SCP DOMAIN-CONTAINING PROTEIN"/>
    <property type="match status" value="1"/>
</dbReference>
<dbReference type="EMBL" id="OX458333">
    <property type="protein sequence ID" value="CAI8844722.1"/>
    <property type="molecule type" value="Genomic_DNA"/>
</dbReference>
<evidence type="ECO:0000256" key="3">
    <source>
        <dbReference type="ARBA" id="ARBA00022989"/>
    </source>
</evidence>
<feature type="transmembrane region" description="Helical" evidence="5">
    <location>
        <begin position="68"/>
        <end position="89"/>
    </location>
</feature>
<evidence type="ECO:0000256" key="5">
    <source>
        <dbReference type="SAM" id="Phobius"/>
    </source>
</evidence>
<sequence>MVFNAVDVFLLLLILLAIRGGWRRGFVLGCLDLSRWAGSLVAGWFLYRPVADLLASKTTLPSPWQEPAAFFLIVLLTSLAVGALGNLILERLPKGTHRQIVNRILGMLPGLVNGFVAAAIAAALSFVVPMPESLRDEARESATVNRFAGLAERVSMAMTPIFEDALTQVLNRRLPVYPESNAHISLPFRVEAPRPRPTLELQMLELVNRERAAEGLSPLKIDPALTEVARKHSADMFARGYFSHYTPEGKSPFDRMRESKVRFLIAGENLALAPSVPLAHAGLMNSPGHRANILRRQFGRVGIGIMDGGVHGLIVTQEFRN</sequence>
<dbReference type="SUPFAM" id="SSF55797">
    <property type="entry name" value="PR-1-like"/>
    <property type="match status" value="1"/>
</dbReference>
<feature type="domain" description="SCP" evidence="6">
    <location>
        <begin position="204"/>
        <end position="318"/>
    </location>
</feature>
<keyword evidence="8" id="KW-1185">Reference proteome</keyword>
<dbReference type="CDD" id="cd05379">
    <property type="entry name" value="CAP_bacterial"/>
    <property type="match status" value="1"/>
</dbReference>
<evidence type="ECO:0000259" key="6">
    <source>
        <dbReference type="Pfam" id="PF00188"/>
    </source>
</evidence>
<evidence type="ECO:0000256" key="2">
    <source>
        <dbReference type="ARBA" id="ARBA00022692"/>
    </source>
</evidence>
<reference evidence="7 8" key="1">
    <citation type="submission" date="2023-03" db="EMBL/GenBank/DDBJ databases">
        <authorList>
            <person name="Pearce D."/>
        </authorList>
    </citation>
    <scope>NUCLEOTIDE SEQUENCE [LARGE SCALE GENOMIC DNA]</scope>
    <source>
        <strain evidence="7">Msz</strain>
    </source>
</reference>
<dbReference type="PANTHER" id="PTHR31157">
    <property type="entry name" value="SCP DOMAIN-CONTAINING PROTEIN"/>
    <property type="match status" value="1"/>
</dbReference>
<dbReference type="InterPro" id="IPR035940">
    <property type="entry name" value="CAP_sf"/>
</dbReference>
<accession>A0ABM9I295</accession>
<evidence type="ECO:0000256" key="1">
    <source>
        <dbReference type="ARBA" id="ARBA00004141"/>
    </source>
</evidence>